<proteinExistence type="predicted"/>
<protein>
    <submittedName>
        <fullName evidence="1">Uncharacterized protein</fullName>
    </submittedName>
</protein>
<gene>
    <name evidence="1" type="ORF">NCTC7807_01237</name>
</gene>
<dbReference type="Proteomes" id="UP000254150">
    <property type="component" value="Unassembled WGS sequence"/>
</dbReference>
<organism evidence="1 2">
    <name type="scientific">Streptomyces griseus</name>
    <dbReference type="NCBI Taxonomy" id="1911"/>
    <lineage>
        <taxon>Bacteria</taxon>
        <taxon>Bacillati</taxon>
        <taxon>Actinomycetota</taxon>
        <taxon>Actinomycetes</taxon>
        <taxon>Kitasatosporales</taxon>
        <taxon>Streptomycetaceae</taxon>
        <taxon>Streptomyces</taxon>
    </lineage>
</organism>
<accession>A0A380MTC0</accession>
<name>A0A380MTC0_STRGR</name>
<dbReference type="AlphaFoldDB" id="A0A380MTC0"/>
<evidence type="ECO:0000313" key="2">
    <source>
        <dbReference type="Proteomes" id="UP000254150"/>
    </source>
</evidence>
<sequence>MRSGVGLFARLGVPGPALGLTGGGRRPGSRSGSRSCVAALARHALSRGSLLLAGSGPARARGEALRRRSALRGTRARGGALLTRAALGRGGEALRRGGTGAGRAGRLRAGALPPLGRALAGSLLPRSAGASPGGGHPRDRVAGTLRAGTLRAGALRWALLLLGAPRREDAAPVEGALSLQTGLVGHSARLGEDVALLAYQLVVDRRIR</sequence>
<reference evidence="1 2" key="1">
    <citation type="submission" date="2018-06" db="EMBL/GenBank/DDBJ databases">
        <authorList>
            <consortium name="Pathogen Informatics"/>
            <person name="Doyle S."/>
        </authorList>
    </citation>
    <scope>NUCLEOTIDE SEQUENCE [LARGE SCALE GENOMIC DNA]</scope>
    <source>
        <strain evidence="1 2">NCTC7807</strain>
    </source>
</reference>
<dbReference type="EMBL" id="UHID01000001">
    <property type="protein sequence ID" value="SUO95163.1"/>
    <property type="molecule type" value="Genomic_DNA"/>
</dbReference>
<evidence type="ECO:0000313" key="1">
    <source>
        <dbReference type="EMBL" id="SUO95163.1"/>
    </source>
</evidence>